<keyword evidence="1" id="KW-0472">Membrane</keyword>
<dbReference type="EMBL" id="MCFG01000185">
    <property type="protein sequence ID" value="ORX79141.1"/>
    <property type="molecule type" value="Genomic_DNA"/>
</dbReference>
<evidence type="ECO:0000313" key="3">
    <source>
        <dbReference type="EMBL" id="ORX79141.1"/>
    </source>
</evidence>
<name>A0A1Y1X006_9FUNG</name>
<evidence type="ECO:0000313" key="4">
    <source>
        <dbReference type="Proteomes" id="UP000193944"/>
    </source>
</evidence>
<gene>
    <name evidence="3" type="ORF">BCR32DRAFT_294596</name>
</gene>
<comment type="caution">
    <text evidence="3">The sequence shown here is derived from an EMBL/GenBank/DDBJ whole genome shotgun (WGS) entry which is preliminary data.</text>
</comment>
<feature type="chain" id="PRO_5012869744" evidence="2">
    <location>
        <begin position="21"/>
        <end position="264"/>
    </location>
</feature>
<keyword evidence="4" id="KW-1185">Reference proteome</keyword>
<sequence>MIKIILLILINCLTSRIIYGDNLLSDTSKCYHCKNEVLEENTNTNTVTDIENEVVTVVAKNNKTKTFKVTKVLTKDRNGVQTLKEALVCRHCLAYATGTDGNYWGFEYDNVCILSEECKEEIHNKHSVLRSAHDNIRICRRCHYTKKDNITRTMWNIEDNEECRVVHSRCPNIKSHMPFCKGCVVNSIGHDLSLLGYEHRRPCIINEIKCDFDYEDNRFISIDKAGNVTSPNSGSFSIFKKKTSIHNLYITLFLTILYYNIYIF</sequence>
<evidence type="ECO:0000256" key="1">
    <source>
        <dbReference type="SAM" id="Phobius"/>
    </source>
</evidence>
<protein>
    <submittedName>
        <fullName evidence="3">Uncharacterized protein</fullName>
    </submittedName>
</protein>
<proteinExistence type="predicted"/>
<dbReference type="AlphaFoldDB" id="A0A1Y1X006"/>
<reference evidence="3 4" key="1">
    <citation type="submission" date="2016-08" db="EMBL/GenBank/DDBJ databases">
        <title>A Parts List for Fungal Cellulosomes Revealed by Comparative Genomics.</title>
        <authorList>
            <consortium name="DOE Joint Genome Institute"/>
            <person name="Haitjema C.H."/>
            <person name="Gilmore S.P."/>
            <person name="Henske J.K."/>
            <person name="Solomon K.V."/>
            <person name="De Groot R."/>
            <person name="Kuo A."/>
            <person name="Mondo S.J."/>
            <person name="Salamov A.A."/>
            <person name="Labutti K."/>
            <person name="Zhao Z."/>
            <person name="Chiniquy J."/>
            <person name="Barry K."/>
            <person name="Brewer H.M."/>
            <person name="Purvine S.O."/>
            <person name="Wright A.T."/>
            <person name="Boxma B."/>
            <person name="Van Alen T."/>
            <person name="Hackstein J.H."/>
            <person name="Baker S.E."/>
            <person name="Grigoriev I.V."/>
            <person name="O'Malley M.A."/>
        </authorList>
    </citation>
    <scope>NUCLEOTIDE SEQUENCE [LARGE SCALE GENOMIC DNA]</scope>
    <source>
        <strain evidence="3 4">S4</strain>
    </source>
</reference>
<feature type="transmembrane region" description="Helical" evidence="1">
    <location>
        <begin position="245"/>
        <end position="263"/>
    </location>
</feature>
<reference evidence="3 4" key="2">
    <citation type="submission" date="2016-08" db="EMBL/GenBank/DDBJ databases">
        <title>Pervasive Adenine N6-methylation of Active Genes in Fungi.</title>
        <authorList>
            <consortium name="DOE Joint Genome Institute"/>
            <person name="Mondo S.J."/>
            <person name="Dannebaum R.O."/>
            <person name="Kuo R.C."/>
            <person name="Labutti K."/>
            <person name="Haridas S."/>
            <person name="Kuo A."/>
            <person name="Salamov A."/>
            <person name="Ahrendt S.R."/>
            <person name="Lipzen A."/>
            <person name="Sullivan W."/>
            <person name="Andreopoulos W.B."/>
            <person name="Clum A."/>
            <person name="Lindquist E."/>
            <person name="Daum C."/>
            <person name="Ramamoorthy G.K."/>
            <person name="Gryganskyi A."/>
            <person name="Culley D."/>
            <person name="Magnuson J.K."/>
            <person name="James T.Y."/>
            <person name="O'Malley M.A."/>
            <person name="Stajich J.E."/>
            <person name="Spatafora J.W."/>
            <person name="Visel A."/>
            <person name="Grigoriev I.V."/>
        </authorList>
    </citation>
    <scope>NUCLEOTIDE SEQUENCE [LARGE SCALE GENOMIC DNA]</scope>
    <source>
        <strain evidence="3 4">S4</strain>
    </source>
</reference>
<organism evidence="3 4">
    <name type="scientific">Anaeromyces robustus</name>
    <dbReference type="NCBI Taxonomy" id="1754192"/>
    <lineage>
        <taxon>Eukaryota</taxon>
        <taxon>Fungi</taxon>
        <taxon>Fungi incertae sedis</taxon>
        <taxon>Chytridiomycota</taxon>
        <taxon>Chytridiomycota incertae sedis</taxon>
        <taxon>Neocallimastigomycetes</taxon>
        <taxon>Neocallimastigales</taxon>
        <taxon>Neocallimastigaceae</taxon>
        <taxon>Anaeromyces</taxon>
    </lineage>
</organism>
<keyword evidence="2" id="KW-0732">Signal</keyword>
<keyword evidence="1" id="KW-1133">Transmembrane helix</keyword>
<dbReference type="Proteomes" id="UP000193944">
    <property type="component" value="Unassembled WGS sequence"/>
</dbReference>
<evidence type="ECO:0000256" key="2">
    <source>
        <dbReference type="SAM" id="SignalP"/>
    </source>
</evidence>
<accession>A0A1Y1X006</accession>
<feature type="signal peptide" evidence="2">
    <location>
        <begin position="1"/>
        <end position="20"/>
    </location>
</feature>
<keyword evidence="1" id="KW-0812">Transmembrane</keyword>